<dbReference type="Gene3D" id="3.10.450.50">
    <property type="match status" value="1"/>
</dbReference>
<dbReference type="EMBL" id="CP021109">
    <property type="protein sequence ID" value="ARP88183.1"/>
    <property type="molecule type" value="Genomic_DNA"/>
</dbReference>
<organism evidence="1 2">
    <name type="scientific">Bordetella genomosp. 9</name>
    <dbReference type="NCBI Taxonomy" id="1416803"/>
    <lineage>
        <taxon>Bacteria</taxon>
        <taxon>Pseudomonadati</taxon>
        <taxon>Pseudomonadota</taxon>
        <taxon>Betaproteobacteria</taxon>
        <taxon>Burkholderiales</taxon>
        <taxon>Alcaligenaceae</taxon>
        <taxon>Bordetella</taxon>
    </lineage>
</organism>
<evidence type="ECO:0000313" key="2">
    <source>
        <dbReference type="Proteomes" id="UP000194139"/>
    </source>
</evidence>
<name>A0A1W6Z5V3_9BORD</name>
<dbReference type="AlphaFoldDB" id="A0A1W6Z5V3"/>
<protein>
    <recommendedName>
        <fullName evidence="3">SnoaL-like domain-containing protein</fullName>
    </recommendedName>
</protein>
<proteinExistence type="predicted"/>
<dbReference type="SUPFAM" id="SSF54427">
    <property type="entry name" value="NTF2-like"/>
    <property type="match status" value="1"/>
</dbReference>
<keyword evidence="2" id="KW-1185">Reference proteome</keyword>
<gene>
    <name evidence="1" type="ORF">CAL13_19680</name>
</gene>
<evidence type="ECO:0008006" key="3">
    <source>
        <dbReference type="Google" id="ProtNLM"/>
    </source>
</evidence>
<accession>A0A1W6Z5V3</accession>
<sequence length="179" mass="20069">MTATDATTEQLLRDYFRAKDENRPWFMARAFAPDARLRMVLKTSTIAFPSEVSGEPAIADTLVRKFGQTYENVHTFYLDRPAPGAVLTSFSCGWMVAMTEKASGNVRVGWGRYDWRFRHAPHRVEHLTITIDSMETLAPEAMPEILGWITQLPYPWLDRAALAGAPDLPALAGLRALAD</sequence>
<dbReference type="Proteomes" id="UP000194139">
    <property type="component" value="Chromosome"/>
</dbReference>
<dbReference type="InterPro" id="IPR032710">
    <property type="entry name" value="NTF2-like_dom_sf"/>
</dbReference>
<evidence type="ECO:0000313" key="1">
    <source>
        <dbReference type="EMBL" id="ARP88183.1"/>
    </source>
</evidence>
<reference evidence="1 2" key="1">
    <citation type="submission" date="2017-05" db="EMBL/GenBank/DDBJ databases">
        <title>Complete and WGS of Bordetella genogroups.</title>
        <authorList>
            <person name="Spilker T."/>
            <person name="LiPuma J."/>
        </authorList>
    </citation>
    <scope>NUCLEOTIDE SEQUENCE [LARGE SCALE GENOMIC DNA]</scope>
    <source>
        <strain evidence="1 2">AU17164</strain>
    </source>
</reference>